<accession>A0A9N9U0I1</accession>
<feature type="region of interest" description="Disordered" evidence="1">
    <location>
        <begin position="21"/>
        <end position="49"/>
    </location>
</feature>
<dbReference type="AlphaFoldDB" id="A0A9N9U0I1"/>
<feature type="compositionally biased region" description="Low complexity" evidence="1">
    <location>
        <begin position="24"/>
        <end position="35"/>
    </location>
</feature>
<dbReference type="Proteomes" id="UP001153712">
    <property type="component" value="Chromosome 9"/>
</dbReference>
<reference evidence="2" key="1">
    <citation type="submission" date="2022-01" db="EMBL/GenBank/DDBJ databases">
        <authorList>
            <person name="King R."/>
        </authorList>
    </citation>
    <scope>NUCLEOTIDE SEQUENCE</scope>
</reference>
<gene>
    <name evidence="2" type="ORF">PHYEVI_LOCUS11197</name>
</gene>
<proteinExistence type="predicted"/>
<name>A0A9N9U0I1_PHYSR</name>
<evidence type="ECO:0000313" key="3">
    <source>
        <dbReference type="Proteomes" id="UP001153712"/>
    </source>
</evidence>
<evidence type="ECO:0000313" key="2">
    <source>
        <dbReference type="EMBL" id="CAG9864950.1"/>
    </source>
</evidence>
<organism evidence="2 3">
    <name type="scientific">Phyllotreta striolata</name>
    <name type="common">Striped flea beetle</name>
    <name type="synonym">Crioceris striolata</name>
    <dbReference type="NCBI Taxonomy" id="444603"/>
    <lineage>
        <taxon>Eukaryota</taxon>
        <taxon>Metazoa</taxon>
        <taxon>Ecdysozoa</taxon>
        <taxon>Arthropoda</taxon>
        <taxon>Hexapoda</taxon>
        <taxon>Insecta</taxon>
        <taxon>Pterygota</taxon>
        <taxon>Neoptera</taxon>
        <taxon>Endopterygota</taxon>
        <taxon>Coleoptera</taxon>
        <taxon>Polyphaga</taxon>
        <taxon>Cucujiformia</taxon>
        <taxon>Chrysomeloidea</taxon>
        <taxon>Chrysomelidae</taxon>
        <taxon>Galerucinae</taxon>
        <taxon>Alticini</taxon>
        <taxon>Phyllotreta</taxon>
    </lineage>
</organism>
<dbReference type="EMBL" id="OU900102">
    <property type="protein sequence ID" value="CAG9864950.1"/>
    <property type="molecule type" value="Genomic_DNA"/>
</dbReference>
<keyword evidence="3" id="KW-1185">Reference proteome</keyword>
<protein>
    <submittedName>
        <fullName evidence="2">Uncharacterized protein</fullName>
    </submittedName>
</protein>
<evidence type="ECO:0000256" key="1">
    <source>
        <dbReference type="SAM" id="MobiDB-lite"/>
    </source>
</evidence>
<sequence length="112" mass="11737">MQNAAVPIKCESKEFGIAGGAVVSSSTSSSSSPASHRPGNMCPPPPPPPPKIKIVDIKLEEPTSSIPDLGIPNVRGSRMPTGKINVACTWPSNFAGQRHVVLRILTPIFPGE</sequence>
<dbReference type="OrthoDB" id="6768635at2759"/>